<dbReference type="STRING" id="1547283.A9C19_09310"/>
<accession>A0A1L3MRE6</accession>
<dbReference type="RefSeq" id="WP_072579725.1">
    <property type="nucleotide sequence ID" value="NZ_CP016020.1"/>
</dbReference>
<proteinExistence type="predicted"/>
<protein>
    <submittedName>
        <fullName evidence="1">Uncharacterized protein</fullName>
    </submittedName>
</protein>
<reference evidence="1 2" key="1">
    <citation type="journal article" date="2016" name="Sci. Rep.">
        <title>Complete genome sequence and transcriptomic analysis of a novel marine strain Bacillus weihaiensis reveals the mechanism of brown algae degradation.</title>
        <authorList>
            <person name="Zhu Y."/>
            <person name="Chen P."/>
            <person name="Bao Y."/>
            <person name="Men Y."/>
            <person name="Zeng Y."/>
            <person name="Yang J."/>
            <person name="Sun J."/>
            <person name="Sun Y."/>
        </authorList>
    </citation>
    <scope>NUCLEOTIDE SEQUENCE [LARGE SCALE GENOMIC DNA]</scope>
    <source>
        <strain evidence="1 2">Alg07</strain>
    </source>
</reference>
<evidence type="ECO:0000313" key="1">
    <source>
        <dbReference type="EMBL" id="APH04930.1"/>
    </source>
</evidence>
<gene>
    <name evidence="1" type="ORF">A9C19_09310</name>
</gene>
<dbReference type="KEGG" id="bwh:A9C19_09310"/>
<dbReference type="AlphaFoldDB" id="A0A1L3MRE6"/>
<evidence type="ECO:0000313" key="2">
    <source>
        <dbReference type="Proteomes" id="UP000181936"/>
    </source>
</evidence>
<organism evidence="1 2">
    <name type="scientific">Bacillus weihaiensis</name>
    <dbReference type="NCBI Taxonomy" id="1547283"/>
    <lineage>
        <taxon>Bacteria</taxon>
        <taxon>Bacillati</taxon>
        <taxon>Bacillota</taxon>
        <taxon>Bacilli</taxon>
        <taxon>Bacillales</taxon>
        <taxon>Bacillaceae</taxon>
        <taxon>Bacillus</taxon>
    </lineage>
</organism>
<dbReference type="OrthoDB" id="2156961at2"/>
<dbReference type="EMBL" id="CP016020">
    <property type="protein sequence ID" value="APH04930.1"/>
    <property type="molecule type" value="Genomic_DNA"/>
</dbReference>
<name>A0A1L3MRE6_9BACI</name>
<keyword evidence="2" id="KW-1185">Reference proteome</keyword>
<dbReference type="Proteomes" id="UP000181936">
    <property type="component" value="Chromosome"/>
</dbReference>
<sequence length="62" mass="7112">MKEYAVYKGEDLLAIGTAKECAETLNVAAETIYYYTTSAYKRKLEKRKNPDNCRVAILMDNE</sequence>